<organism evidence="1">
    <name type="scientific">Anguilla anguilla</name>
    <name type="common">European freshwater eel</name>
    <name type="synonym">Muraena anguilla</name>
    <dbReference type="NCBI Taxonomy" id="7936"/>
    <lineage>
        <taxon>Eukaryota</taxon>
        <taxon>Metazoa</taxon>
        <taxon>Chordata</taxon>
        <taxon>Craniata</taxon>
        <taxon>Vertebrata</taxon>
        <taxon>Euteleostomi</taxon>
        <taxon>Actinopterygii</taxon>
        <taxon>Neopterygii</taxon>
        <taxon>Teleostei</taxon>
        <taxon>Anguilliformes</taxon>
        <taxon>Anguillidae</taxon>
        <taxon>Anguilla</taxon>
    </lineage>
</organism>
<reference evidence="1" key="1">
    <citation type="submission" date="2014-11" db="EMBL/GenBank/DDBJ databases">
        <authorList>
            <person name="Amaro Gonzalez C."/>
        </authorList>
    </citation>
    <scope>NUCLEOTIDE SEQUENCE</scope>
</reference>
<dbReference type="AlphaFoldDB" id="A0A0E9TUV4"/>
<proteinExistence type="predicted"/>
<accession>A0A0E9TUV4</accession>
<name>A0A0E9TUV4_ANGAN</name>
<sequence>MGYTIMTAPRSWSRASFTVSMVTHTPASTCF</sequence>
<reference evidence="1" key="2">
    <citation type="journal article" date="2015" name="Fish Shellfish Immunol.">
        <title>Early steps in the European eel (Anguilla anguilla)-Vibrio vulnificus interaction in the gills: Role of the RtxA13 toxin.</title>
        <authorList>
            <person name="Callol A."/>
            <person name="Pajuelo D."/>
            <person name="Ebbesson L."/>
            <person name="Teles M."/>
            <person name="MacKenzie S."/>
            <person name="Amaro C."/>
        </authorList>
    </citation>
    <scope>NUCLEOTIDE SEQUENCE</scope>
</reference>
<protein>
    <submittedName>
        <fullName evidence="1">Uncharacterized protein</fullName>
    </submittedName>
</protein>
<dbReference type="EMBL" id="GBXM01051246">
    <property type="protein sequence ID" value="JAH57331.1"/>
    <property type="molecule type" value="Transcribed_RNA"/>
</dbReference>
<evidence type="ECO:0000313" key="1">
    <source>
        <dbReference type="EMBL" id="JAH57331.1"/>
    </source>
</evidence>